<keyword evidence="3" id="KW-0732">Signal</keyword>
<evidence type="ECO:0000256" key="2">
    <source>
        <dbReference type="SAM" id="Phobius"/>
    </source>
</evidence>
<feature type="transmembrane region" description="Helical" evidence="2">
    <location>
        <begin position="363"/>
        <end position="381"/>
    </location>
</feature>
<feature type="transmembrane region" description="Helical" evidence="2">
    <location>
        <begin position="782"/>
        <end position="801"/>
    </location>
</feature>
<accession>A0A811P0W3</accession>
<comment type="caution">
    <text evidence="4">The sequence shown here is derived from an EMBL/GenBank/DDBJ whole genome shotgun (WGS) entry which is preliminary data.</text>
</comment>
<organism evidence="4 5">
    <name type="scientific">Miscanthus lutarioriparius</name>
    <dbReference type="NCBI Taxonomy" id="422564"/>
    <lineage>
        <taxon>Eukaryota</taxon>
        <taxon>Viridiplantae</taxon>
        <taxon>Streptophyta</taxon>
        <taxon>Embryophyta</taxon>
        <taxon>Tracheophyta</taxon>
        <taxon>Spermatophyta</taxon>
        <taxon>Magnoliopsida</taxon>
        <taxon>Liliopsida</taxon>
        <taxon>Poales</taxon>
        <taxon>Poaceae</taxon>
        <taxon>PACMAD clade</taxon>
        <taxon>Panicoideae</taxon>
        <taxon>Andropogonodae</taxon>
        <taxon>Andropogoneae</taxon>
        <taxon>Saccharinae</taxon>
        <taxon>Miscanthus</taxon>
    </lineage>
</organism>
<feature type="signal peptide" evidence="3">
    <location>
        <begin position="1"/>
        <end position="20"/>
    </location>
</feature>
<reference evidence="4" key="1">
    <citation type="submission" date="2020-10" db="EMBL/GenBank/DDBJ databases">
        <authorList>
            <person name="Han B."/>
            <person name="Lu T."/>
            <person name="Zhao Q."/>
            <person name="Huang X."/>
            <person name="Zhao Y."/>
        </authorList>
    </citation>
    <scope>NUCLEOTIDE SEQUENCE</scope>
</reference>
<proteinExistence type="predicted"/>
<keyword evidence="2" id="KW-0472">Membrane</keyword>
<evidence type="ECO:0000256" key="3">
    <source>
        <dbReference type="SAM" id="SignalP"/>
    </source>
</evidence>
<feature type="region of interest" description="Disordered" evidence="1">
    <location>
        <begin position="668"/>
        <end position="710"/>
    </location>
</feature>
<feature type="transmembrane region" description="Helical" evidence="2">
    <location>
        <begin position="613"/>
        <end position="632"/>
    </location>
</feature>
<feature type="region of interest" description="Disordered" evidence="1">
    <location>
        <begin position="304"/>
        <end position="335"/>
    </location>
</feature>
<feature type="transmembrane region" description="Helical" evidence="2">
    <location>
        <begin position="569"/>
        <end position="592"/>
    </location>
</feature>
<evidence type="ECO:0000313" key="5">
    <source>
        <dbReference type="Proteomes" id="UP000604825"/>
    </source>
</evidence>
<feature type="compositionally biased region" description="Low complexity" evidence="1">
    <location>
        <begin position="668"/>
        <end position="702"/>
    </location>
</feature>
<sequence>MCSSLCLFLVIVFLKEQIRTHREERMGGLLRRDRRDGVAILPAQATQHIEDLACVAHGLANITEGVGKVFQAAGVLSNVHVALDKIAKLSFKVHGAMEFIVTELGMDAGPDEVCGGLWNAHDGKHVLGNRIVKPAQDALVMEAPVRITALRRSGWGGEVGFKTKFPDECIKETTPFIVIRLDKIKNNRNMGFGVYCLEDGSGWRSDVRSIVLDGGRIRGIGVKTGQVNTEEGVVFQGGHGYEGRALWAAEKLTGWFREVARQSADPLLLGGVGAPSTSPATGSRFRPAPVRMLAVAWPPAVSEDTVEASATAMEDEDEDERLRSLPGDDEDDDMGEDDLEELFGRGARAGAELSEKLKNRVRAFTGAFVVMISPVLLAIVLKKVNLTGAGKYQGRIRALGAFIDLLQRRFAHLAAVTLQMGIMPFLCVMISEACASWPPLSYVAPRLVAASKVLVFLSNFLLMALGCGILLLFHKNALLVLTFCSVMAVGVVAVHIWYICCCVVDDAGDDATQGDAEAEYHSKLEHLLELSAGKTVMMFLVLEFVALEGLLRNTRQGQAPGPVKGQETFLGAALLISFVASALGVSLMNVWTTPHVISGCVVLTAEFMRGLNFVMQALPITAVVVLITLDVLPHPWKLAVFLPLFPPVIVLLVLLARYHRDVMKRQGPAAAGQQGPAAGSTSSSSSAGQQGSATGSSTSSDSSSDENKPKPASLELTKVAFTGFLAVAVPSVTSAAVCVPSIFFVLFSAATVHLGLLWRLLTHEAEPPSYVLKAANHASFSAHMSIFLAGIAFWVMAALAVH</sequence>
<keyword evidence="2" id="KW-0812">Transmembrane</keyword>
<dbReference type="AlphaFoldDB" id="A0A811P0W3"/>
<feature type="transmembrane region" description="Helical" evidence="2">
    <location>
        <begin position="638"/>
        <end position="656"/>
    </location>
</feature>
<feature type="transmembrane region" description="Helical" evidence="2">
    <location>
        <begin position="410"/>
        <end position="433"/>
    </location>
</feature>
<name>A0A811P0W3_9POAL</name>
<evidence type="ECO:0000313" key="4">
    <source>
        <dbReference type="EMBL" id="CAD6231403.1"/>
    </source>
</evidence>
<evidence type="ECO:0000256" key="1">
    <source>
        <dbReference type="SAM" id="MobiDB-lite"/>
    </source>
</evidence>
<protein>
    <submittedName>
        <fullName evidence="4">Uncharacterized protein</fullName>
    </submittedName>
</protein>
<keyword evidence="5" id="KW-1185">Reference proteome</keyword>
<dbReference type="EMBL" id="CAJGYO010000005">
    <property type="protein sequence ID" value="CAD6231403.1"/>
    <property type="molecule type" value="Genomic_DNA"/>
</dbReference>
<feature type="transmembrane region" description="Helical" evidence="2">
    <location>
        <begin position="716"/>
        <end position="736"/>
    </location>
</feature>
<dbReference type="OrthoDB" id="678916at2759"/>
<gene>
    <name evidence="4" type="ORF">NCGR_LOCUS21505</name>
</gene>
<feature type="transmembrane region" description="Helical" evidence="2">
    <location>
        <begin position="453"/>
        <end position="473"/>
    </location>
</feature>
<feature type="chain" id="PRO_5033060472" evidence="3">
    <location>
        <begin position="21"/>
        <end position="802"/>
    </location>
</feature>
<feature type="transmembrane region" description="Helical" evidence="2">
    <location>
        <begin position="478"/>
        <end position="499"/>
    </location>
</feature>
<dbReference type="Proteomes" id="UP000604825">
    <property type="component" value="Unassembled WGS sequence"/>
</dbReference>
<keyword evidence="2" id="KW-1133">Transmembrane helix</keyword>